<keyword evidence="2" id="KW-0472">Membrane</keyword>
<sequence>MHQRSLLPTEAPRHLLPPNAVRRQPWWKSRSSRKDLRSNVWSQGGLAALAVYTGSWLTTVPLEVLFFIGALLFAFYHEIRARQVLFQIGDGSSPHHVFASAGQRQDSEPSRETGDRPRPPAAVARQARPSRD</sequence>
<protein>
    <recommendedName>
        <fullName evidence="5">DUF2061 domain-containing protein</fullName>
    </recommendedName>
</protein>
<reference evidence="3 4" key="1">
    <citation type="submission" date="2023-08" db="EMBL/GenBank/DDBJ databases">
        <title>Whole-genome sequencing of halo(alkali)philic microorganisms from hypersaline lakes.</title>
        <authorList>
            <person name="Sorokin D.Y."/>
            <person name="Abbas B."/>
            <person name="Merkel A.Y."/>
        </authorList>
    </citation>
    <scope>NUCLEOTIDE SEQUENCE [LARGE SCALE GENOMIC DNA]</scope>
    <source>
        <strain evidence="3 4">AB-CW4</strain>
    </source>
</reference>
<evidence type="ECO:0000256" key="2">
    <source>
        <dbReference type="SAM" id="Phobius"/>
    </source>
</evidence>
<comment type="caution">
    <text evidence="3">The sequence shown here is derived from an EMBL/GenBank/DDBJ whole genome shotgun (WGS) entry which is preliminary data.</text>
</comment>
<evidence type="ECO:0000313" key="3">
    <source>
        <dbReference type="EMBL" id="MDQ2070811.1"/>
    </source>
</evidence>
<feature type="region of interest" description="Disordered" evidence="1">
    <location>
        <begin position="96"/>
        <end position="132"/>
    </location>
</feature>
<feature type="transmembrane region" description="Helical" evidence="2">
    <location>
        <begin position="56"/>
        <end position="76"/>
    </location>
</feature>
<keyword evidence="2" id="KW-0812">Transmembrane</keyword>
<keyword evidence="4" id="KW-1185">Reference proteome</keyword>
<name>A0ABU0W9U7_9GAMM</name>
<accession>A0ABU0W9U7</accession>
<organism evidence="3 4">
    <name type="scientific">Natronospira bacteriovora</name>
    <dbReference type="NCBI Taxonomy" id="3069753"/>
    <lineage>
        <taxon>Bacteria</taxon>
        <taxon>Pseudomonadati</taxon>
        <taxon>Pseudomonadota</taxon>
        <taxon>Gammaproteobacteria</taxon>
        <taxon>Natronospirales</taxon>
        <taxon>Natronospiraceae</taxon>
        <taxon>Natronospira</taxon>
    </lineage>
</organism>
<dbReference type="EMBL" id="JAVDDT010000011">
    <property type="protein sequence ID" value="MDQ2070811.1"/>
    <property type="molecule type" value="Genomic_DNA"/>
</dbReference>
<feature type="compositionally biased region" description="Basic and acidic residues" evidence="1">
    <location>
        <begin position="105"/>
        <end position="118"/>
    </location>
</feature>
<dbReference type="RefSeq" id="WP_306729308.1">
    <property type="nucleotide sequence ID" value="NZ_JAVDDT010000011.1"/>
</dbReference>
<dbReference type="Proteomes" id="UP001239019">
    <property type="component" value="Unassembled WGS sequence"/>
</dbReference>
<evidence type="ECO:0000313" key="4">
    <source>
        <dbReference type="Proteomes" id="UP001239019"/>
    </source>
</evidence>
<evidence type="ECO:0008006" key="5">
    <source>
        <dbReference type="Google" id="ProtNLM"/>
    </source>
</evidence>
<keyword evidence="2" id="KW-1133">Transmembrane helix</keyword>
<gene>
    <name evidence="3" type="ORF">RBH19_13115</name>
</gene>
<feature type="compositionally biased region" description="Low complexity" evidence="1">
    <location>
        <begin position="121"/>
        <end position="132"/>
    </location>
</feature>
<evidence type="ECO:0000256" key="1">
    <source>
        <dbReference type="SAM" id="MobiDB-lite"/>
    </source>
</evidence>
<proteinExistence type="predicted"/>